<comment type="caution">
    <text evidence="1">The sequence shown here is derived from an EMBL/GenBank/DDBJ whole genome shotgun (WGS) entry which is preliminary data.</text>
</comment>
<protein>
    <submittedName>
        <fullName evidence="1">DinB family protein</fullName>
    </submittedName>
</protein>
<dbReference type="Pfam" id="PF04978">
    <property type="entry name" value="MST"/>
    <property type="match status" value="1"/>
</dbReference>
<dbReference type="AlphaFoldDB" id="A0A428ZN40"/>
<dbReference type="Gene3D" id="1.20.120.450">
    <property type="entry name" value="dinb family like domain"/>
    <property type="match status" value="1"/>
</dbReference>
<evidence type="ECO:0000313" key="2">
    <source>
        <dbReference type="Proteomes" id="UP000287547"/>
    </source>
</evidence>
<dbReference type="OrthoDB" id="4548523at2"/>
<reference evidence="1 2" key="1">
    <citation type="submission" date="2018-05" db="EMBL/GenBank/DDBJ databases">
        <title>Evolution of GPA BGCs.</title>
        <authorList>
            <person name="Waglechner N."/>
            <person name="Wright G.D."/>
        </authorList>
    </citation>
    <scope>NUCLEOTIDE SEQUENCE [LARGE SCALE GENOMIC DNA]</scope>
    <source>
        <strain evidence="1 2">A82846</strain>
    </source>
</reference>
<dbReference type="EMBL" id="QHKI01000003">
    <property type="protein sequence ID" value="RSM89445.1"/>
    <property type="molecule type" value="Genomic_DNA"/>
</dbReference>
<dbReference type="SUPFAM" id="SSF109854">
    <property type="entry name" value="DinB/YfiT-like putative metalloenzymes"/>
    <property type="match status" value="1"/>
</dbReference>
<gene>
    <name evidence="1" type="ORF">DMH04_05430</name>
</gene>
<dbReference type="InterPro" id="IPR034660">
    <property type="entry name" value="DinB/YfiT-like"/>
</dbReference>
<dbReference type="RefSeq" id="WP_037252752.1">
    <property type="nucleotide sequence ID" value="NZ_QHKI01000003.1"/>
</dbReference>
<dbReference type="Proteomes" id="UP000287547">
    <property type="component" value="Unassembled WGS sequence"/>
</dbReference>
<proteinExistence type="predicted"/>
<name>A0A428ZN40_KIBAR</name>
<accession>A0A428ZN40</accession>
<organism evidence="1 2">
    <name type="scientific">Kibdelosporangium aridum</name>
    <dbReference type="NCBI Taxonomy" id="2030"/>
    <lineage>
        <taxon>Bacteria</taxon>
        <taxon>Bacillati</taxon>
        <taxon>Actinomycetota</taxon>
        <taxon>Actinomycetes</taxon>
        <taxon>Pseudonocardiales</taxon>
        <taxon>Pseudonocardiaceae</taxon>
        <taxon>Kibdelosporangium</taxon>
    </lineage>
</organism>
<dbReference type="InterPro" id="IPR007061">
    <property type="entry name" value="MST-like"/>
</dbReference>
<evidence type="ECO:0000313" key="1">
    <source>
        <dbReference type="EMBL" id="RSM89445.1"/>
    </source>
</evidence>
<sequence>MTNTSSKETVEVRERSWPEQDAVDELRLLTEFLTFLRITAVNKVAGLDRSKAVATPWPTSPKMSMLGVIQHLTAVERWWISNVGGGSDLPTLYWDDDEPDTDFKIPEDATPASVIAAYEAEWARSEATLAGMRPSDKAKLKFRDQDRTVRWILTHLIQETARHVGHLDVLREFADGQRGE</sequence>